<feature type="transmembrane region" description="Helical" evidence="7">
    <location>
        <begin position="341"/>
        <end position="357"/>
    </location>
</feature>
<feature type="transmembrane region" description="Helical" evidence="7">
    <location>
        <begin position="257"/>
        <end position="276"/>
    </location>
</feature>
<feature type="transmembrane region" description="Helical" evidence="7">
    <location>
        <begin position="203"/>
        <end position="226"/>
    </location>
</feature>
<evidence type="ECO:0000256" key="6">
    <source>
        <dbReference type="SAM" id="MobiDB-lite"/>
    </source>
</evidence>
<accession>A0A963YVA9</accession>
<evidence type="ECO:0000256" key="3">
    <source>
        <dbReference type="ARBA" id="ARBA00022692"/>
    </source>
</evidence>
<evidence type="ECO:0000256" key="5">
    <source>
        <dbReference type="ARBA" id="ARBA00023136"/>
    </source>
</evidence>
<feature type="transmembrane region" description="Helical" evidence="7">
    <location>
        <begin position="153"/>
        <end position="171"/>
    </location>
</feature>
<dbReference type="Proteomes" id="UP000708298">
    <property type="component" value="Unassembled WGS sequence"/>
</dbReference>
<keyword evidence="5 7" id="KW-0472">Membrane</keyword>
<gene>
    <name evidence="8" type="ORF">ASILVAE211_21340</name>
</gene>
<comment type="subcellular location">
    <subcellularLocation>
        <location evidence="1">Cell membrane</location>
        <topology evidence="1">Multi-pass membrane protein</topology>
    </subcellularLocation>
</comment>
<dbReference type="GO" id="GO:0005886">
    <property type="term" value="C:plasma membrane"/>
    <property type="evidence" value="ECO:0007669"/>
    <property type="project" value="UniProtKB-SubCell"/>
</dbReference>
<evidence type="ECO:0000256" key="7">
    <source>
        <dbReference type="SAM" id="Phobius"/>
    </source>
</evidence>
<dbReference type="AlphaFoldDB" id="A0A963YVA9"/>
<keyword evidence="3 7" id="KW-0812">Transmembrane</keyword>
<feature type="transmembrane region" description="Helical" evidence="7">
    <location>
        <begin position="120"/>
        <end position="141"/>
    </location>
</feature>
<keyword evidence="2" id="KW-1003">Cell membrane</keyword>
<comment type="caution">
    <text evidence="8">The sequence shown here is derived from an EMBL/GenBank/DDBJ whole genome shotgun (WGS) entry which is preliminary data.</text>
</comment>
<dbReference type="CDD" id="cd06579">
    <property type="entry name" value="TM_PBP1_transp_AraH_like"/>
    <property type="match status" value="1"/>
</dbReference>
<dbReference type="Pfam" id="PF02653">
    <property type="entry name" value="BPD_transp_2"/>
    <property type="match status" value="1"/>
</dbReference>
<protein>
    <submittedName>
        <fullName evidence="8">ABC transporter permease</fullName>
    </submittedName>
</protein>
<evidence type="ECO:0000256" key="4">
    <source>
        <dbReference type="ARBA" id="ARBA00022989"/>
    </source>
</evidence>
<feature type="transmembrane region" description="Helical" evidence="7">
    <location>
        <begin position="45"/>
        <end position="61"/>
    </location>
</feature>
<keyword evidence="9" id="KW-1185">Reference proteome</keyword>
<dbReference type="EMBL" id="JAESVB010000017">
    <property type="protein sequence ID" value="MCB8877753.1"/>
    <property type="molecule type" value="Genomic_DNA"/>
</dbReference>
<feature type="transmembrane region" description="Helical" evidence="7">
    <location>
        <begin position="288"/>
        <end position="306"/>
    </location>
</feature>
<evidence type="ECO:0000256" key="1">
    <source>
        <dbReference type="ARBA" id="ARBA00004651"/>
    </source>
</evidence>
<evidence type="ECO:0000256" key="2">
    <source>
        <dbReference type="ARBA" id="ARBA00022475"/>
    </source>
</evidence>
<dbReference type="PANTHER" id="PTHR32196">
    <property type="entry name" value="ABC TRANSPORTER PERMEASE PROTEIN YPHD-RELATED-RELATED"/>
    <property type="match status" value="1"/>
</dbReference>
<dbReference type="GO" id="GO:0022857">
    <property type="term" value="F:transmembrane transporter activity"/>
    <property type="evidence" value="ECO:0007669"/>
    <property type="project" value="InterPro"/>
</dbReference>
<evidence type="ECO:0000313" key="8">
    <source>
        <dbReference type="EMBL" id="MCB8877753.1"/>
    </source>
</evidence>
<organism evidence="8 9">
    <name type="scientific">Acidisoma silvae</name>
    <dbReference type="NCBI Taxonomy" id="2802396"/>
    <lineage>
        <taxon>Bacteria</taxon>
        <taxon>Pseudomonadati</taxon>
        <taxon>Pseudomonadota</taxon>
        <taxon>Alphaproteobacteria</taxon>
        <taxon>Acetobacterales</taxon>
        <taxon>Acidocellaceae</taxon>
        <taxon>Acidisoma</taxon>
    </lineage>
</organism>
<reference evidence="8" key="2">
    <citation type="submission" date="2021-01" db="EMBL/GenBank/DDBJ databases">
        <authorList>
            <person name="Mieszkin S."/>
            <person name="Pouder E."/>
            <person name="Alain K."/>
        </authorList>
    </citation>
    <scope>NUCLEOTIDE SEQUENCE</scope>
    <source>
        <strain evidence="8">HW T2.11</strain>
    </source>
</reference>
<name>A0A963YVA9_9PROT</name>
<keyword evidence="4 7" id="KW-1133">Transmembrane helix</keyword>
<reference evidence="8" key="1">
    <citation type="journal article" date="2021" name="Microorganisms">
        <title>Acidisoma silvae sp. nov. and Acidisomacellulosilytica sp. nov., Two Acidophilic Bacteria Isolated from Decaying Wood, Hydrolyzing Cellulose and Producing Poly-3-hydroxybutyrate.</title>
        <authorList>
            <person name="Mieszkin S."/>
            <person name="Pouder E."/>
            <person name="Uroz S."/>
            <person name="Simon-Colin C."/>
            <person name="Alain K."/>
        </authorList>
    </citation>
    <scope>NUCLEOTIDE SEQUENCE</scope>
    <source>
        <strain evidence="8">HW T2.11</strain>
    </source>
</reference>
<evidence type="ECO:0000313" key="9">
    <source>
        <dbReference type="Proteomes" id="UP000708298"/>
    </source>
</evidence>
<dbReference type="InterPro" id="IPR001851">
    <property type="entry name" value="ABC_transp_permease"/>
</dbReference>
<dbReference type="RefSeq" id="WP_227323402.1">
    <property type="nucleotide sequence ID" value="NZ_JAESVB010000017.1"/>
</dbReference>
<feature type="transmembrane region" description="Helical" evidence="7">
    <location>
        <begin position="313"/>
        <end position="335"/>
    </location>
</feature>
<sequence>MGIVSNIKNNPGRLMSGNGKRSVGFHTPTTPVEKILALLSRYREASILVVAILLVIYFQIGSDGQFLTSQFLSVVLRDTGRLGLIAIAEVMLMITGEIDLSVSSVFSFAPYAMVLMANSLGVPLVLAAIISLVMGVLVGVLNGVVTVRFRVPSLITTVGTLFLFQGLVVWINDSQPIVAPIQEPFNAFFGQNLFQPNDSLLSWHSVTAFTPFLWTLAAVVIIALVLNRTTFGLHTIATGSNIVGAREIGVRTDRIKIYNFMLAGGLAAFAGIINTVQFSSADPQAGSPFLTLQAIAAAVIGGTSLLGGSGTVVGALIGAFVVATLNNGLVMVGAQATVSDIYLGAAILGAMILNVQVNRLRARRRI</sequence>
<feature type="region of interest" description="Disordered" evidence="6">
    <location>
        <begin position="1"/>
        <end position="20"/>
    </location>
</feature>
<proteinExistence type="predicted"/>